<name>A0A451B899_9GAMM</name>
<accession>A0A451B899</accession>
<reference evidence="1" key="1">
    <citation type="submission" date="2019-02" db="EMBL/GenBank/DDBJ databases">
        <authorList>
            <person name="Gruber-Vodicka R. H."/>
            <person name="Seah K. B. B."/>
        </authorList>
    </citation>
    <scope>NUCLEOTIDE SEQUENCE</scope>
    <source>
        <strain evidence="1">BECK_BZ198</strain>
    </source>
</reference>
<organism evidence="1">
    <name type="scientific">Candidatus Kentrum sp. MB</name>
    <dbReference type="NCBI Taxonomy" id="2138164"/>
    <lineage>
        <taxon>Bacteria</taxon>
        <taxon>Pseudomonadati</taxon>
        <taxon>Pseudomonadota</taxon>
        <taxon>Gammaproteobacteria</taxon>
        <taxon>Candidatus Kentrum</taxon>
    </lineage>
</organism>
<sequence length="50" mass="6057">MPRHFFMQREAGFPEIKVLEKASRRRFTVEYKRRILAEGAGWFCYAIHLL</sequence>
<dbReference type="AlphaFoldDB" id="A0A451B899"/>
<protein>
    <submittedName>
        <fullName evidence="1">Uncharacterized protein</fullName>
    </submittedName>
</protein>
<proteinExistence type="predicted"/>
<gene>
    <name evidence="1" type="ORF">BECKMB1821H_GA0114242_100560</name>
</gene>
<dbReference type="EMBL" id="CAADGH010000005">
    <property type="protein sequence ID" value="VFK74495.1"/>
    <property type="molecule type" value="Genomic_DNA"/>
</dbReference>
<evidence type="ECO:0000313" key="1">
    <source>
        <dbReference type="EMBL" id="VFK74495.1"/>
    </source>
</evidence>